<dbReference type="EMBL" id="AAVQ01000002">
    <property type="protein sequence ID" value="EAZ63169.2"/>
    <property type="molecule type" value="Genomic_DNA"/>
</dbReference>
<keyword evidence="13" id="KW-1185">Reference proteome</keyword>
<feature type="region of interest" description="Disordered" evidence="9">
    <location>
        <begin position="493"/>
        <end position="537"/>
    </location>
</feature>
<feature type="coiled-coil region" evidence="8">
    <location>
        <begin position="1124"/>
        <end position="1151"/>
    </location>
</feature>
<dbReference type="GO" id="GO:0008270">
    <property type="term" value="F:zinc ion binding"/>
    <property type="evidence" value="ECO:0007669"/>
    <property type="project" value="UniProtKB-KW"/>
</dbReference>
<keyword evidence="4 7" id="KW-0863">Zinc-finger</keyword>
<evidence type="ECO:0000313" key="12">
    <source>
        <dbReference type="EMBL" id="EAZ63169.2"/>
    </source>
</evidence>
<dbReference type="OrthoDB" id="6077919at2759"/>
<keyword evidence="10" id="KW-0812">Transmembrane</keyword>
<dbReference type="PROSITE" id="PS00028">
    <property type="entry name" value="ZINC_FINGER_C2H2_1"/>
    <property type="match status" value="2"/>
</dbReference>
<dbReference type="STRING" id="322104.A3GI42"/>
<gene>
    <name evidence="12" type="primary">ZMS1</name>
    <name evidence="12" type="ORF">PICST_80960</name>
</gene>
<dbReference type="CDD" id="cd12148">
    <property type="entry name" value="fungal_TF_MHR"/>
    <property type="match status" value="1"/>
</dbReference>
<accession>A3GI42</accession>
<comment type="caution">
    <text evidence="12">The sequence shown here is derived from an EMBL/GenBank/DDBJ whole genome shotgun (WGS) entry which is preliminary data.</text>
</comment>
<dbReference type="InterPro" id="IPR051059">
    <property type="entry name" value="VerF-like"/>
</dbReference>
<dbReference type="Gene3D" id="3.30.160.60">
    <property type="entry name" value="Classic Zinc Finger"/>
    <property type="match status" value="2"/>
</dbReference>
<keyword evidence="6" id="KW-0539">Nucleus</keyword>
<keyword evidence="8" id="KW-0175">Coiled coil</keyword>
<dbReference type="eggNOG" id="KOG1721">
    <property type="taxonomic scope" value="Eukaryota"/>
</dbReference>
<evidence type="ECO:0000313" key="13">
    <source>
        <dbReference type="Proteomes" id="UP000002258"/>
    </source>
</evidence>
<keyword evidence="5" id="KW-0862">Zinc</keyword>
<evidence type="ECO:0000256" key="2">
    <source>
        <dbReference type="ARBA" id="ARBA00022723"/>
    </source>
</evidence>
<keyword evidence="2" id="KW-0479">Metal-binding</keyword>
<dbReference type="PANTHER" id="PTHR40626:SF13">
    <property type="entry name" value="RESPIRATION FACTOR 2-RELATED"/>
    <property type="match status" value="1"/>
</dbReference>
<dbReference type="FunFam" id="3.30.160.60:FF:002058">
    <property type="entry name" value="YML081W-like protein"/>
    <property type="match status" value="1"/>
</dbReference>
<feature type="region of interest" description="Disordered" evidence="9">
    <location>
        <begin position="161"/>
        <end position="301"/>
    </location>
</feature>
<evidence type="ECO:0000256" key="6">
    <source>
        <dbReference type="ARBA" id="ARBA00023242"/>
    </source>
</evidence>
<evidence type="ECO:0000256" key="3">
    <source>
        <dbReference type="ARBA" id="ARBA00022737"/>
    </source>
</evidence>
<dbReference type="GO" id="GO:0000785">
    <property type="term" value="C:chromatin"/>
    <property type="evidence" value="ECO:0007669"/>
    <property type="project" value="TreeGrafter"/>
</dbReference>
<dbReference type="SUPFAM" id="SSF57667">
    <property type="entry name" value="beta-beta-alpha zinc fingers"/>
    <property type="match status" value="1"/>
</dbReference>
<dbReference type="GO" id="GO:0005634">
    <property type="term" value="C:nucleus"/>
    <property type="evidence" value="ECO:0007669"/>
    <property type="project" value="UniProtKB-SubCell"/>
</dbReference>
<feature type="compositionally biased region" description="Polar residues" evidence="9">
    <location>
        <begin position="161"/>
        <end position="183"/>
    </location>
</feature>
<evidence type="ECO:0000259" key="11">
    <source>
        <dbReference type="PROSITE" id="PS50157"/>
    </source>
</evidence>
<keyword evidence="10" id="KW-0472">Membrane</keyword>
<name>A3GI42_PICST</name>
<protein>
    <submittedName>
        <fullName evidence="12">Zinc Finger Protein C2H2-like protein</fullName>
    </submittedName>
</protein>
<keyword evidence="10" id="KW-1133">Transmembrane helix</keyword>
<keyword evidence="3" id="KW-0677">Repeat</keyword>
<dbReference type="Pfam" id="PF00096">
    <property type="entry name" value="zf-C2H2"/>
    <property type="match status" value="2"/>
</dbReference>
<evidence type="ECO:0000256" key="5">
    <source>
        <dbReference type="ARBA" id="ARBA00022833"/>
    </source>
</evidence>
<dbReference type="PROSITE" id="PS50157">
    <property type="entry name" value="ZINC_FINGER_C2H2_2"/>
    <property type="match status" value="2"/>
</dbReference>
<feature type="region of interest" description="Disordered" evidence="9">
    <location>
        <begin position="1"/>
        <end position="55"/>
    </location>
</feature>
<dbReference type="GO" id="GO:0000978">
    <property type="term" value="F:RNA polymerase II cis-regulatory region sequence-specific DNA binding"/>
    <property type="evidence" value="ECO:0007669"/>
    <property type="project" value="InterPro"/>
</dbReference>
<evidence type="ECO:0000256" key="4">
    <source>
        <dbReference type="ARBA" id="ARBA00022771"/>
    </source>
</evidence>
<feature type="compositionally biased region" description="Low complexity" evidence="9">
    <location>
        <begin position="268"/>
        <end position="297"/>
    </location>
</feature>
<dbReference type="AlphaFoldDB" id="A3GI42"/>
<dbReference type="RefSeq" id="XP_001387192.2">
    <property type="nucleotide sequence ID" value="XM_001387155.1"/>
</dbReference>
<dbReference type="FunCoup" id="A3GI42">
    <property type="interactions" value="844"/>
</dbReference>
<evidence type="ECO:0000256" key="10">
    <source>
        <dbReference type="SAM" id="Phobius"/>
    </source>
</evidence>
<organism evidence="12 13">
    <name type="scientific">Scheffersomyces stipitis (strain ATCC 58785 / CBS 6054 / NBRC 10063 / NRRL Y-11545)</name>
    <name type="common">Yeast</name>
    <name type="synonym">Pichia stipitis</name>
    <dbReference type="NCBI Taxonomy" id="322104"/>
    <lineage>
        <taxon>Eukaryota</taxon>
        <taxon>Fungi</taxon>
        <taxon>Dikarya</taxon>
        <taxon>Ascomycota</taxon>
        <taxon>Saccharomycotina</taxon>
        <taxon>Pichiomycetes</taxon>
        <taxon>Debaryomycetaceae</taxon>
        <taxon>Scheffersomyces</taxon>
    </lineage>
</organism>
<feature type="domain" description="C2H2-type" evidence="11">
    <location>
        <begin position="85"/>
        <end position="113"/>
    </location>
</feature>
<feature type="compositionally biased region" description="Polar residues" evidence="9">
    <location>
        <begin position="10"/>
        <end position="34"/>
    </location>
</feature>
<dbReference type="InterPro" id="IPR036236">
    <property type="entry name" value="Znf_C2H2_sf"/>
</dbReference>
<feature type="compositionally biased region" description="Low complexity" evidence="9">
    <location>
        <begin position="194"/>
        <end position="246"/>
    </location>
</feature>
<dbReference type="OMA" id="MAHQCLV"/>
<reference evidence="12 13" key="1">
    <citation type="journal article" date="2007" name="Nat. Biotechnol.">
        <title>Genome sequence of the lignocellulose-bioconverting and xylose-fermenting yeast Pichia stipitis.</title>
        <authorList>
            <person name="Jeffries T.W."/>
            <person name="Grigoriev I.V."/>
            <person name="Grimwood J."/>
            <person name="Laplaza J.M."/>
            <person name="Aerts A."/>
            <person name="Salamov A."/>
            <person name="Schmutz J."/>
            <person name="Lindquist E."/>
            <person name="Dehal P."/>
            <person name="Shapiro H."/>
            <person name="Jin Y.S."/>
            <person name="Passoth V."/>
            <person name="Richardson P.M."/>
        </authorList>
    </citation>
    <scope>NUCLEOTIDE SEQUENCE [LARGE SCALE GENOMIC DNA]</scope>
    <source>
        <strain evidence="13">ATCC 58785 / CBS 6054 / NBRC 10063 / NRRL Y-11545</strain>
    </source>
</reference>
<dbReference type="InParanoid" id="A3GI42"/>
<evidence type="ECO:0000256" key="1">
    <source>
        <dbReference type="ARBA" id="ARBA00004123"/>
    </source>
</evidence>
<dbReference type="HOGENOM" id="CLU_003977_0_0_1"/>
<dbReference type="PANTHER" id="PTHR40626">
    <property type="entry name" value="MIP31509P"/>
    <property type="match status" value="1"/>
</dbReference>
<feature type="domain" description="C2H2-type" evidence="11">
    <location>
        <begin position="57"/>
        <end position="84"/>
    </location>
</feature>
<dbReference type="SMART" id="SM00355">
    <property type="entry name" value="ZnF_C2H2"/>
    <property type="match status" value="2"/>
</dbReference>
<evidence type="ECO:0000256" key="9">
    <source>
        <dbReference type="SAM" id="MobiDB-lite"/>
    </source>
</evidence>
<sequence length="1195" mass="134730">MSVPNVGKSPVSTSSTPGISFTDTASTPGSSSANPPIATQPIPKKSQQIKTDKPRPHVCTICTRAFARLEHLKRHERSHTNEKPFQCAACGRCFARRDLVLRHQQKLHTSLPNVMRRGSTKDLDNNEHIIVLHNNTSPNAPLPNGSFGDGIGLNVGTSDMSNDSSGYPYSPPRTNDVTYNHPQFRTAMFGDGNGHNNSNGNGNGNGNVSHNSNNNHISNNNSNNNHTTLNNASLNMSPANNNTNNNGGAFSPHPSISNHASPPILASSIPNVSNTANNNSNFQQPSPQSNESPNRSSVAPKPIPAHLQQKQLAINHHISNLAAQYRHASFSAASNISYTNLKDALSIQSHNNMEPAPMQVDFATPQLSAQDDYSRNLLLSGLDLSSYNMMDWNSIDNLDLNEASTTEMSTGAATAKQKSIKNLQHSKNSNGSNLLTTHQFSNPNHPHHIKGTTPFEFGVNPPNDVNIMQQLLEQNGLRPDAAAFSLNTSMIDQKKLQKKKAPQALHPPPVKRTKREDSTTDKSSSESMPISISNNDDDNWLKEIIGTPYDTNFQANNQHMGLFEPPSSPNELTTLFRSRQSDLVNQLKPNFSITQVADLGIDFPFKKDKYSSFSQELRSRIISISNISDSQFPSLEDLNRYMKLYELEFNRYFPFIHLPSLKNPMVDNFENIPLLLSMASIGALYSFHDSNTLLLFNLSKFHIQSFFEKEITLDNLQFKKVPLMAHQCLVLHIFISMFLNEPNMVDITSRQIKSMIGLIKSTNFNEPLEQFLVPPPSILETRAQQLIQNNFDYFIMAQSRIRTLHMFYMLQTFRSSIIGLPIYLNSKFLKNGNYCFNEELWRCEGSQAWFKELSKDNKKTLVELSNGESQESLLKLLKDNTLVNPHEPKLSLNNSLALLIYLHELVQTEISSMKQRFTYLNWKLNHKPKLEHMVRAWEGKFLKNNGTLQIDSYSRYLLNSKNELKLILPLHALLKIKLEVNFNPIIAAILRKDWSSMNSQLNLLLIQEPIHENIRASLPHCFEILQLWIYNIETINYDIKQTSLRSPVFFVACLFVAILLVSTYLDFLEAKFEKGTKFNDRELVDWLSCETIMLKVEKVLSPVLKSSYSEFLTKQAHGAFNNIIDDKTEKIDKLESISKELAQEIKKINLSTKSLYLGIRILADAPIWPIAMGFAEALKNRATYLSSRKLSQTRK</sequence>
<feature type="compositionally biased region" description="Basic and acidic residues" evidence="9">
    <location>
        <begin position="514"/>
        <end position="524"/>
    </location>
</feature>
<dbReference type="GeneID" id="4851941"/>
<comment type="subcellular location">
    <subcellularLocation>
        <location evidence="1">Nucleus</location>
    </subcellularLocation>
</comment>
<proteinExistence type="predicted"/>
<dbReference type="KEGG" id="pic:PICST_80960"/>
<evidence type="ECO:0000256" key="7">
    <source>
        <dbReference type="PROSITE-ProRule" id="PRU00042"/>
    </source>
</evidence>
<dbReference type="GO" id="GO:0000981">
    <property type="term" value="F:DNA-binding transcription factor activity, RNA polymerase II-specific"/>
    <property type="evidence" value="ECO:0007669"/>
    <property type="project" value="InterPro"/>
</dbReference>
<dbReference type="FunFam" id="3.30.160.60:FF:000145">
    <property type="entry name" value="Zinc finger protein 574"/>
    <property type="match status" value="1"/>
</dbReference>
<evidence type="ECO:0000256" key="8">
    <source>
        <dbReference type="SAM" id="Coils"/>
    </source>
</evidence>
<dbReference type="Proteomes" id="UP000002258">
    <property type="component" value="Chromosome 1"/>
</dbReference>
<dbReference type="InterPro" id="IPR013087">
    <property type="entry name" value="Znf_C2H2_type"/>
</dbReference>
<feature type="transmembrane region" description="Helical" evidence="10">
    <location>
        <begin position="1048"/>
        <end position="1068"/>
    </location>
</feature>